<keyword evidence="2" id="KW-1185">Reference proteome</keyword>
<evidence type="ECO:0000313" key="1">
    <source>
        <dbReference type="EMBL" id="CEM30681.1"/>
    </source>
</evidence>
<dbReference type="EMBL" id="CDMY01000702">
    <property type="protein sequence ID" value="CEM30681.1"/>
    <property type="molecule type" value="Genomic_DNA"/>
</dbReference>
<protein>
    <submittedName>
        <fullName evidence="1">Uncharacterized protein</fullName>
    </submittedName>
</protein>
<gene>
    <name evidence="1" type="ORF">Vbra_18179</name>
</gene>
<dbReference type="Proteomes" id="UP000041254">
    <property type="component" value="Unassembled WGS sequence"/>
</dbReference>
<sequence>MAEERQKMNNEIDMVLRRWQPLTEAERTAIRQSAAGYKLAGDLEGGIKNHLKGMAKQQKDAAVAKILPGVILSS</sequence>
<dbReference type="AlphaFoldDB" id="A0A0G4GKY2"/>
<dbReference type="InParanoid" id="A0A0G4GKY2"/>
<proteinExistence type="predicted"/>
<dbReference type="VEuPathDB" id="CryptoDB:Vbra_18179"/>
<reference evidence="1 2" key="1">
    <citation type="submission" date="2014-11" db="EMBL/GenBank/DDBJ databases">
        <authorList>
            <person name="Zhu J."/>
            <person name="Qi W."/>
            <person name="Song R."/>
        </authorList>
    </citation>
    <scope>NUCLEOTIDE SEQUENCE [LARGE SCALE GENOMIC DNA]</scope>
</reference>
<accession>A0A0G4GKY2</accession>
<evidence type="ECO:0000313" key="2">
    <source>
        <dbReference type="Proteomes" id="UP000041254"/>
    </source>
</evidence>
<organism evidence="1 2">
    <name type="scientific">Vitrella brassicaformis (strain CCMP3155)</name>
    <dbReference type="NCBI Taxonomy" id="1169540"/>
    <lineage>
        <taxon>Eukaryota</taxon>
        <taxon>Sar</taxon>
        <taxon>Alveolata</taxon>
        <taxon>Colpodellida</taxon>
        <taxon>Vitrellaceae</taxon>
        <taxon>Vitrella</taxon>
    </lineage>
</organism>
<name>A0A0G4GKY2_VITBC</name>